<name>A0A379AJI0_ENTAG</name>
<dbReference type="Gene3D" id="1.10.443.10">
    <property type="entry name" value="Intergrase catalytic core"/>
    <property type="match status" value="1"/>
</dbReference>
<evidence type="ECO:0000313" key="6">
    <source>
        <dbReference type="EMBL" id="SUB17991.1"/>
    </source>
</evidence>
<dbReference type="PANTHER" id="PTHR30349">
    <property type="entry name" value="PHAGE INTEGRASE-RELATED"/>
    <property type="match status" value="1"/>
</dbReference>
<evidence type="ECO:0000313" key="7">
    <source>
        <dbReference type="Proteomes" id="UP000254640"/>
    </source>
</evidence>
<dbReference type="GO" id="GO:0015074">
    <property type="term" value="P:DNA integration"/>
    <property type="evidence" value="ECO:0007669"/>
    <property type="project" value="UniProtKB-KW"/>
</dbReference>
<protein>
    <submittedName>
        <fullName evidence="6">Site-specific tyrosine recombinase XerC</fullName>
    </submittedName>
</protein>
<dbReference type="Proteomes" id="UP000254640">
    <property type="component" value="Unassembled WGS sequence"/>
</dbReference>
<evidence type="ECO:0000256" key="2">
    <source>
        <dbReference type="ARBA" id="ARBA00022908"/>
    </source>
</evidence>
<dbReference type="GO" id="GO:0006310">
    <property type="term" value="P:DNA recombination"/>
    <property type="evidence" value="ECO:0007669"/>
    <property type="project" value="UniProtKB-KW"/>
</dbReference>
<dbReference type="AlphaFoldDB" id="A0A379AJI0"/>
<dbReference type="Pfam" id="PF00589">
    <property type="entry name" value="Phage_integrase"/>
    <property type="match status" value="1"/>
</dbReference>
<reference evidence="6 7" key="1">
    <citation type="submission" date="2018-06" db="EMBL/GenBank/DDBJ databases">
        <authorList>
            <consortium name="Pathogen Informatics"/>
            <person name="Doyle S."/>
        </authorList>
    </citation>
    <scope>NUCLEOTIDE SEQUENCE [LARGE SCALE GENOMIC DNA]</scope>
    <source>
        <strain evidence="6 7">NCTC9381</strain>
    </source>
</reference>
<sequence>MPCKIKRLIMSDGERYCLIVNKEDDMPLYYPNLFMTSVLRKKGASVSTLEIASTNLVILMRFLNRNKIDLEKRILNREYLTLFETEELIDTLRRNFSGLKNNNRVLPINSDVAKGTYGYRIHTTCTYIKWLCDIIHKSDNINDKQKVNTFINSIRANKPNPNSYKNYKPKEKTLKDEQIYILFNLLEVDNIENPFSVDVRFRNKLVFLLLYHLGIRAGELLNLRIADFDFLKKILTIKRRHDDKSDIRKVQPLVKTLSREIPLRDDLIDAVYHYIFNDRERHSKNKSHDYLLITHGNGRNEGEPLTVHAYEKLISTIKTKDSNLNNISGHMLRHTWNYSFSKSISKGKLKTCSEDKLRNYLMGWSDNSNMCEIYNRKFLVENEKEVVQSLYDYRNEILKGN</sequence>
<evidence type="ECO:0000256" key="1">
    <source>
        <dbReference type="ARBA" id="ARBA00008857"/>
    </source>
</evidence>
<dbReference type="InterPro" id="IPR050090">
    <property type="entry name" value="Tyrosine_recombinase_XerCD"/>
</dbReference>
<dbReference type="InterPro" id="IPR011010">
    <property type="entry name" value="DNA_brk_join_enz"/>
</dbReference>
<organism evidence="6 7">
    <name type="scientific">Enterobacter agglomerans</name>
    <name type="common">Erwinia herbicola</name>
    <name type="synonym">Pantoea agglomerans</name>
    <dbReference type="NCBI Taxonomy" id="549"/>
    <lineage>
        <taxon>Bacteria</taxon>
        <taxon>Pseudomonadati</taxon>
        <taxon>Pseudomonadota</taxon>
        <taxon>Gammaproteobacteria</taxon>
        <taxon>Enterobacterales</taxon>
        <taxon>Erwiniaceae</taxon>
        <taxon>Pantoea</taxon>
        <taxon>Pantoea agglomerans group</taxon>
    </lineage>
</organism>
<keyword evidence="4" id="KW-0233">DNA recombination</keyword>
<dbReference type="PROSITE" id="PS51898">
    <property type="entry name" value="TYR_RECOMBINASE"/>
    <property type="match status" value="1"/>
</dbReference>
<evidence type="ECO:0000256" key="4">
    <source>
        <dbReference type="ARBA" id="ARBA00023172"/>
    </source>
</evidence>
<proteinExistence type="inferred from homology"/>
<keyword evidence="7" id="KW-1185">Reference proteome</keyword>
<evidence type="ECO:0000259" key="5">
    <source>
        <dbReference type="PROSITE" id="PS51898"/>
    </source>
</evidence>
<keyword evidence="2" id="KW-0229">DNA integration</keyword>
<feature type="domain" description="Tyr recombinase" evidence="5">
    <location>
        <begin position="169"/>
        <end position="388"/>
    </location>
</feature>
<dbReference type="SUPFAM" id="SSF56349">
    <property type="entry name" value="DNA breaking-rejoining enzymes"/>
    <property type="match status" value="1"/>
</dbReference>
<dbReference type="InterPro" id="IPR002104">
    <property type="entry name" value="Integrase_catalytic"/>
</dbReference>
<comment type="similarity">
    <text evidence="1">Belongs to the 'phage' integrase family.</text>
</comment>
<dbReference type="GO" id="GO:0003677">
    <property type="term" value="F:DNA binding"/>
    <property type="evidence" value="ECO:0007669"/>
    <property type="project" value="UniProtKB-KW"/>
</dbReference>
<accession>A0A379AJI0</accession>
<gene>
    <name evidence="6" type="ORF">NCTC9381_03933</name>
</gene>
<dbReference type="EMBL" id="UGSO01000001">
    <property type="protein sequence ID" value="SUB17991.1"/>
    <property type="molecule type" value="Genomic_DNA"/>
</dbReference>
<dbReference type="PANTHER" id="PTHR30349:SF41">
    <property type="entry name" value="INTEGRASE_RECOMBINASE PROTEIN MJ0367-RELATED"/>
    <property type="match status" value="1"/>
</dbReference>
<evidence type="ECO:0000256" key="3">
    <source>
        <dbReference type="ARBA" id="ARBA00023125"/>
    </source>
</evidence>
<dbReference type="InterPro" id="IPR013762">
    <property type="entry name" value="Integrase-like_cat_sf"/>
</dbReference>
<keyword evidence="3" id="KW-0238">DNA-binding</keyword>